<evidence type="ECO:0000313" key="2">
    <source>
        <dbReference type="EMBL" id="NYF91157.1"/>
    </source>
</evidence>
<feature type="transmembrane region" description="Helical" evidence="1">
    <location>
        <begin position="16"/>
        <end position="37"/>
    </location>
</feature>
<comment type="caution">
    <text evidence="2">The sequence shown here is derived from an EMBL/GenBank/DDBJ whole genome shotgun (WGS) entry which is preliminary data.</text>
</comment>
<keyword evidence="1" id="KW-0812">Transmembrane</keyword>
<gene>
    <name evidence="2" type="ORF">HDF08_003259</name>
</gene>
<proteinExistence type="predicted"/>
<keyword evidence="1" id="KW-0472">Membrane</keyword>
<dbReference type="Proteomes" id="UP000564385">
    <property type="component" value="Unassembled WGS sequence"/>
</dbReference>
<dbReference type="AlphaFoldDB" id="A0A852VHJ7"/>
<reference evidence="2 3" key="1">
    <citation type="submission" date="2020-07" db="EMBL/GenBank/DDBJ databases">
        <title>Genomic Encyclopedia of Type Strains, Phase IV (KMG-V): Genome sequencing to study the core and pangenomes of soil and plant-associated prokaryotes.</title>
        <authorList>
            <person name="Whitman W."/>
        </authorList>
    </citation>
    <scope>NUCLEOTIDE SEQUENCE [LARGE SCALE GENOMIC DNA]</scope>
    <source>
        <strain evidence="2 3">M8UP22</strain>
    </source>
</reference>
<keyword evidence="1" id="KW-1133">Transmembrane helix</keyword>
<evidence type="ECO:0000313" key="3">
    <source>
        <dbReference type="Proteomes" id="UP000564385"/>
    </source>
</evidence>
<evidence type="ECO:0000256" key="1">
    <source>
        <dbReference type="SAM" id="Phobius"/>
    </source>
</evidence>
<name>A0A852VHJ7_9BACT</name>
<dbReference type="EMBL" id="JACCCU010000002">
    <property type="protein sequence ID" value="NYF91157.1"/>
    <property type="molecule type" value="Genomic_DNA"/>
</dbReference>
<organism evidence="2 3">
    <name type="scientific">Tunturiibacter lichenicola</name>
    <dbReference type="NCBI Taxonomy" id="2051959"/>
    <lineage>
        <taxon>Bacteria</taxon>
        <taxon>Pseudomonadati</taxon>
        <taxon>Acidobacteriota</taxon>
        <taxon>Terriglobia</taxon>
        <taxon>Terriglobales</taxon>
        <taxon>Acidobacteriaceae</taxon>
        <taxon>Tunturiibacter</taxon>
    </lineage>
</organism>
<accession>A0A852VHJ7</accession>
<protein>
    <submittedName>
        <fullName evidence="2">Uncharacterized protein</fullName>
    </submittedName>
</protein>
<sequence>MDVHAPHEPIHGVKDFLLHLLTITVGLLIAVGIEGCVERHREHKLANEARATMREEIEDNSKVMEGAVADVQKEKSLMQKNMDLLSRIQVNPKDQESDGPSINASFSNKSLKGTAWKTAQTTGALGYMPYAEAQRYADIYQAQDAFLAAQDKNWEDQSQLLGVIGKTNLGHGPVTREQASLMMERFGIWKGHLMYLDLMAKLTSLSDKAFLEGKEGPKSLHEDFGGGK</sequence>